<dbReference type="PROSITE" id="PS51724">
    <property type="entry name" value="SPOR"/>
    <property type="match status" value="1"/>
</dbReference>
<dbReference type="Pfam" id="PF05036">
    <property type="entry name" value="SPOR"/>
    <property type="match status" value="1"/>
</dbReference>
<dbReference type="InterPro" id="IPR040495">
    <property type="entry name" value="HU-CCDC81_bac_1"/>
</dbReference>
<name>A0A285X298_9FLAO</name>
<dbReference type="EMBL" id="OCMF01000001">
    <property type="protein sequence ID" value="SOC79467.1"/>
    <property type="molecule type" value="Genomic_DNA"/>
</dbReference>
<evidence type="ECO:0000256" key="1">
    <source>
        <dbReference type="SAM" id="Coils"/>
    </source>
</evidence>
<reference evidence="4" key="1">
    <citation type="submission" date="2017-09" db="EMBL/GenBank/DDBJ databases">
        <authorList>
            <person name="Varghese N."/>
            <person name="Submissions S."/>
        </authorList>
    </citation>
    <scope>NUCLEOTIDE SEQUENCE [LARGE SCALE GENOMIC DNA]</scope>
    <source>
        <strain evidence="4">CGMCC 1.12641</strain>
    </source>
</reference>
<organism evidence="3 4">
    <name type="scientific">Salinimicrobium sediminis</name>
    <dbReference type="NCBI Taxonomy" id="1343891"/>
    <lineage>
        <taxon>Bacteria</taxon>
        <taxon>Pseudomonadati</taxon>
        <taxon>Bacteroidota</taxon>
        <taxon>Flavobacteriia</taxon>
        <taxon>Flavobacteriales</taxon>
        <taxon>Flavobacteriaceae</taxon>
        <taxon>Salinimicrobium</taxon>
    </lineage>
</organism>
<dbReference type="SUPFAM" id="SSF110997">
    <property type="entry name" value="Sporulation related repeat"/>
    <property type="match status" value="1"/>
</dbReference>
<feature type="coiled-coil region" evidence="1">
    <location>
        <begin position="214"/>
        <end position="276"/>
    </location>
</feature>
<keyword evidence="4" id="KW-1185">Reference proteome</keyword>
<dbReference type="Proteomes" id="UP000219193">
    <property type="component" value="Unassembled WGS sequence"/>
</dbReference>
<dbReference type="InterPro" id="IPR041268">
    <property type="entry name" value="HU-CCDC81_bac_2"/>
</dbReference>
<keyword evidence="1" id="KW-0175">Coiled coil</keyword>
<dbReference type="Gene3D" id="3.30.70.1070">
    <property type="entry name" value="Sporulation related repeat"/>
    <property type="match status" value="1"/>
</dbReference>
<gene>
    <name evidence="3" type="ORF">SAMN06296241_0992</name>
</gene>
<dbReference type="AlphaFoldDB" id="A0A285X298"/>
<dbReference type="InterPro" id="IPR036680">
    <property type="entry name" value="SPOR-like_sf"/>
</dbReference>
<feature type="domain" description="SPOR" evidence="2">
    <location>
        <begin position="247"/>
        <end position="325"/>
    </location>
</feature>
<evidence type="ECO:0000259" key="2">
    <source>
        <dbReference type="PROSITE" id="PS51724"/>
    </source>
</evidence>
<sequence>MLQRFFENIFCSTFVYMAVANYIHDLLYRYECVILPGFGAFITQQHSAQIDHSSNEFFPPKKTVSFNRQLIKNDGLLANYLIEAEKVSYQEALEIISQFVQDLEMVLEENRRIDLPNIGSFKITEGEKLQFEPAEKNNFLKEAFGLDGFAATAVSREIYKKQAEAIEEKAPVAFTPERRANRWLKYAAVGLVAFGLSGAAGLNIYSDQVNEHNIAEQQKAVSQLENQIQQATFIIDNPLPAVTLKVSKQTGNYHIVTGAFREAENAAKAVEELKAEGFKARQIGENRFGLHQVLSSSHESRRDAINELYRVKRTYPGAWLLVEEL</sequence>
<dbReference type="GO" id="GO:0042834">
    <property type="term" value="F:peptidoglycan binding"/>
    <property type="evidence" value="ECO:0007669"/>
    <property type="project" value="InterPro"/>
</dbReference>
<accession>A0A285X298</accession>
<dbReference type="Pfam" id="PF18174">
    <property type="entry name" value="HU-CCDC81_bac_1"/>
    <property type="match status" value="1"/>
</dbReference>
<proteinExistence type="predicted"/>
<dbReference type="InterPro" id="IPR007730">
    <property type="entry name" value="SPOR-like_dom"/>
</dbReference>
<dbReference type="Pfam" id="PF18175">
    <property type="entry name" value="HU-CCDC81_bac_2"/>
    <property type="match status" value="1"/>
</dbReference>
<evidence type="ECO:0000313" key="3">
    <source>
        <dbReference type="EMBL" id="SOC79467.1"/>
    </source>
</evidence>
<protein>
    <submittedName>
        <fullName evidence="3">Sporulation related domain-containing protein</fullName>
    </submittedName>
</protein>
<evidence type="ECO:0000313" key="4">
    <source>
        <dbReference type="Proteomes" id="UP000219193"/>
    </source>
</evidence>